<dbReference type="PANTHER" id="PTHR38926:SF72">
    <property type="entry name" value="IM:7136021-RELATED"/>
    <property type="match status" value="1"/>
</dbReference>
<dbReference type="SUPFAM" id="SSF52047">
    <property type="entry name" value="RNI-like"/>
    <property type="match status" value="1"/>
</dbReference>
<dbReference type="Gene3D" id="3.80.10.10">
    <property type="entry name" value="Ribonuclease Inhibitor"/>
    <property type="match status" value="1"/>
</dbReference>
<reference evidence="2" key="1">
    <citation type="submission" date="2019-07" db="EMBL/GenBank/DDBJ databases">
        <authorList>
            <person name="Palmer J.M."/>
        </authorList>
    </citation>
    <scope>NUCLEOTIDE SEQUENCE</scope>
    <source>
        <strain evidence="2">PC9</strain>
    </source>
</reference>
<gene>
    <name evidence="2" type="ORF">PC9H_005687</name>
</gene>
<dbReference type="Proteomes" id="UP000623687">
    <property type="component" value="Unassembled WGS sequence"/>
</dbReference>
<dbReference type="GeneID" id="59375505"/>
<dbReference type="RefSeq" id="XP_036633749.1">
    <property type="nucleotide sequence ID" value="XM_036775247.1"/>
</dbReference>
<keyword evidence="3" id="KW-1185">Reference proteome</keyword>
<feature type="domain" description="F-box" evidence="1">
    <location>
        <begin position="65"/>
        <end position="130"/>
    </location>
</feature>
<dbReference type="Gene3D" id="1.20.1280.50">
    <property type="match status" value="1"/>
</dbReference>
<proteinExistence type="predicted"/>
<dbReference type="EMBL" id="JACETU010000003">
    <property type="protein sequence ID" value="KAF7433722.1"/>
    <property type="molecule type" value="Genomic_DNA"/>
</dbReference>
<evidence type="ECO:0000313" key="3">
    <source>
        <dbReference type="Proteomes" id="UP000623687"/>
    </source>
</evidence>
<organism evidence="2 3">
    <name type="scientific">Pleurotus ostreatus</name>
    <name type="common">Oyster mushroom</name>
    <name type="synonym">White-rot fungus</name>
    <dbReference type="NCBI Taxonomy" id="5322"/>
    <lineage>
        <taxon>Eukaryota</taxon>
        <taxon>Fungi</taxon>
        <taxon>Dikarya</taxon>
        <taxon>Basidiomycota</taxon>
        <taxon>Agaricomycotina</taxon>
        <taxon>Agaricomycetes</taxon>
        <taxon>Agaricomycetidae</taxon>
        <taxon>Agaricales</taxon>
        <taxon>Pleurotineae</taxon>
        <taxon>Pleurotaceae</taxon>
        <taxon>Pleurotus</taxon>
    </lineage>
</organism>
<dbReference type="PANTHER" id="PTHR38926">
    <property type="entry name" value="F-BOX DOMAIN CONTAINING PROTEIN, EXPRESSED"/>
    <property type="match status" value="1"/>
</dbReference>
<name>A0A8H6ZWW9_PLEOS</name>
<dbReference type="InterPro" id="IPR032675">
    <property type="entry name" value="LRR_dom_sf"/>
</dbReference>
<dbReference type="VEuPathDB" id="FungiDB:PC9H_005687"/>
<dbReference type="OrthoDB" id="2890556at2759"/>
<dbReference type="Pfam" id="PF12937">
    <property type="entry name" value="F-box-like"/>
    <property type="match status" value="1"/>
</dbReference>
<comment type="caution">
    <text evidence="2">The sequence shown here is derived from an EMBL/GenBank/DDBJ whole genome shotgun (WGS) entry which is preliminary data.</text>
</comment>
<evidence type="ECO:0000259" key="1">
    <source>
        <dbReference type="Pfam" id="PF12937"/>
    </source>
</evidence>
<protein>
    <recommendedName>
        <fullName evidence="1">F-box domain-containing protein</fullName>
    </recommendedName>
</protein>
<dbReference type="AlphaFoldDB" id="A0A8H6ZWW9"/>
<evidence type="ECO:0000313" key="2">
    <source>
        <dbReference type="EMBL" id="KAF7433722.1"/>
    </source>
</evidence>
<dbReference type="InterPro" id="IPR001810">
    <property type="entry name" value="F-box_dom"/>
</dbReference>
<accession>A0A8H6ZWW9</accession>
<sequence>MANNRQREELAHGASLKDLTDDLVQQLSQFTESEKFGSELEDLEQKLSTALSMVRSFRNMASPVHRLPPEILASIFQRLQDLSTPSSYFPQLNGSADFAANTYPLEQVALVCRRWREAALAVPALWSTIFHANDALIHRCISRSSAASLNVFIQCPWHGIAVEQSLSRDLPLMQAIKPHLDRVQELHLIEVSTASIMTSDLLQSPAPMLESLTVSVGFHAFSTVPNGPALTALFNGETPKLRQVAFQGFTSWSPNLFQNLTHLTLSHQDATLPIPLSQFVSYLAACPLLRDLSIIRPVLTFGGNAVTPKVPLDHLQTLSLGSWSASQHISLFLKSITLPSSVNIFIWGTRHSTDDAITDICPFPPAFISSLNITQLRITHNADRQLGSLELGWGNEDSLYNVFLTPTKLQIDGQFLPDSVLLAAPTAFPLATVTELWIGCQSYPELEKEQWKTFLSEFPLVKTLVISRRSSQPIISALTLEGGPDDASASASPSTATAMATATQLLCPHLETLRLYADTSRSVLRLAILSEERMRLNHPILTLQVISSATRHSSRRNRSPELISDLMYLKKYITTVECNHRESSMNWELIEEWPPKVFDWVQAERR</sequence>